<dbReference type="InterPro" id="IPR007890">
    <property type="entry name" value="CHASE2"/>
</dbReference>
<dbReference type="RefSeq" id="WP_152591329.1">
    <property type="nucleotide sequence ID" value="NZ_CP045227.1"/>
</dbReference>
<evidence type="ECO:0000256" key="8">
    <source>
        <dbReference type="ARBA" id="ARBA00048679"/>
    </source>
</evidence>
<accession>A0A5P8WBS9</accession>
<dbReference type="Pfam" id="PF05226">
    <property type="entry name" value="CHASE2"/>
    <property type="match status" value="1"/>
</dbReference>
<sequence>MLKILKKLLIQPVLISSAIVTVAIIGIEKLGVLEPLELRVYDQMLQMRADPGADPRLLIVAITEDDIKRWNWPLSGEILDRLLDKLEQDIPRAIGLDIFRDRPVNPGHNKLLERLQLSDIVTPICKHPDSKDSGTPPPNGIEPERVGFSDVPVDTDGTIRRNLLGIKSSKPCPTERSFSLLLALKYLEIGNIQEERTANGELKLRDVIFKPLQTHFGGYHHADTGGYQIMLNYRSGKEIAEKVTITDVLTGKVKPDLIKDRIVLIGSTSGSLKDFFNTPYSSGRLNNSGEMAGVEIHAQSISQILSVVLNKQPLFWALPEWGEVILIWGYALIGGLLVWRSQHPLWLGVGGVLVFAILFGSNFVIFSQAGWFPFVSPILGLVSTAGSVLAYTAYSSKQEQKEFAKLVQEQQELIAQLQSISRQSGMTLKQGTPASAIGEKILPDTLLNTRYKVIENLGSGGFSNTYLAVDTQRPGSPECVVKQLRPASIEAEYLDVLSRLFKTEAEILERLGKHEQIPQLMASFEENQQFYIVQQFIRGRELSQELLPGQRLVQTEVISLLKQVLEVLSFVHSYGVIHRDVKPSNLIRQESDGRIVLIDFGAVKQIQPQQQDELTIAIGTRGYAAPEQMAGIPRLNSDIYALGMIGIQALTGVEAKKFSRDPNTDGVTVEIPLNMPNISFRSWHELTDADNKLVAILDKMVCLDFYQRYQSAADVLMNLENI</sequence>
<dbReference type="PANTHER" id="PTHR24363:SF0">
    <property type="entry name" value="SERINE_THREONINE KINASE LIKE DOMAIN CONTAINING 1"/>
    <property type="match status" value="1"/>
</dbReference>
<dbReference type="EMBL" id="CP045227">
    <property type="protein sequence ID" value="QFS50265.1"/>
    <property type="molecule type" value="Genomic_DNA"/>
</dbReference>
<keyword evidence="14" id="KW-1185">Reference proteome</keyword>
<evidence type="ECO:0000313" key="14">
    <source>
        <dbReference type="Proteomes" id="UP000326678"/>
    </source>
</evidence>
<evidence type="ECO:0000256" key="1">
    <source>
        <dbReference type="ARBA" id="ARBA00012513"/>
    </source>
</evidence>
<dbReference type="PROSITE" id="PS50011">
    <property type="entry name" value="PROTEIN_KINASE_DOM"/>
    <property type="match status" value="1"/>
</dbReference>
<keyword evidence="11" id="KW-0812">Transmembrane</keyword>
<dbReference type="CDD" id="cd14014">
    <property type="entry name" value="STKc_PknB_like"/>
    <property type="match status" value="1"/>
</dbReference>
<dbReference type="EC" id="2.7.11.1" evidence="1"/>
<dbReference type="InterPro" id="IPR011009">
    <property type="entry name" value="Kinase-like_dom_sf"/>
</dbReference>
<dbReference type="SMART" id="SM01080">
    <property type="entry name" value="CHASE2"/>
    <property type="match status" value="1"/>
</dbReference>
<evidence type="ECO:0000259" key="12">
    <source>
        <dbReference type="PROSITE" id="PS50011"/>
    </source>
</evidence>
<feature type="region of interest" description="Disordered" evidence="10">
    <location>
        <begin position="126"/>
        <end position="148"/>
    </location>
</feature>
<feature type="binding site" evidence="9">
    <location>
        <position position="482"/>
    </location>
    <ligand>
        <name>ATP</name>
        <dbReference type="ChEBI" id="CHEBI:30616"/>
    </ligand>
</feature>
<comment type="catalytic activity">
    <reaction evidence="7">
        <text>L-threonyl-[protein] + ATP = O-phospho-L-threonyl-[protein] + ADP + H(+)</text>
        <dbReference type="Rhea" id="RHEA:46608"/>
        <dbReference type="Rhea" id="RHEA-COMP:11060"/>
        <dbReference type="Rhea" id="RHEA-COMP:11605"/>
        <dbReference type="ChEBI" id="CHEBI:15378"/>
        <dbReference type="ChEBI" id="CHEBI:30013"/>
        <dbReference type="ChEBI" id="CHEBI:30616"/>
        <dbReference type="ChEBI" id="CHEBI:61977"/>
        <dbReference type="ChEBI" id="CHEBI:456216"/>
        <dbReference type="EC" id="2.7.11.1"/>
    </reaction>
</comment>
<dbReference type="SUPFAM" id="SSF56112">
    <property type="entry name" value="Protein kinase-like (PK-like)"/>
    <property type="match status" value="1"/>
</dbReference>
<feature type="transmembrane region" description="Helical" evidence="11">
    <location>
        <begin position="345"/>
        <end position="365"/>
    </location>
</feature>
<gene>
    <name evidence="13" type="ORF">GXM_07759</name>
</gene>
<evidence type="ECO:0000256" key="10">
    <source>
        <dbReference type="SAM" id="MobiDB-lite"/>
    </source>
</evidence>
<evidence type="ECO:0000256" key="5">
    <source>
        <dbReference type="ARBA" id="ARBA00022777"/>
    </source>
</evidence>
<dbReference type="GO" id="GO:0004674">
    <property type="term" value="F:protein serine/threonine kinase activity"/>
    <property type="evidence" value="ECO:0007669"/>
    <property type="project" value="UniProtKB-KW"/>
</dbReference>
<keyword evidence="11" id="KW-1133">Transmembrane helix</keyword>
<feature type="domain" description="Protein kinase" evidence="12">
    <location>
        <begin position="451"/>
        <end position="722"/>
    </location>
</feature>
<evidence type="ECO:0000256" key="7">
    <source>
        <dbReference type="ARBA" id="ARBA00047899"/>
    </source>
</evidence>
<dbReference type="GO" id="GO:0005524">
    <property type="term" value="F:ATP binding"/>
    <property type="evidence" value="ECO:0007669"/>
    <property type="project" value="UniProtKB-UniRule"/>
</dbReference>
<dbReference type="AlphaFoldDB" id="A0A5P8WBS9"/>
<evidence type="ECO:0000313" key="13">
    <source>
        <dbReference type="EMBL" id="QFS50265.1"/>
    </source>
</evidence>
<dbReference type="Gene3D" id="1.10.510.10">
    <property type="entry name" value="Transferase(Phosphotransferase) domain 1"/>
    <property type="match status" value="1"/>
</dbReference>
<dbReference type="Pfam" id="PF00069">
    <property type="entry name" value="Pkinase"/>
    <property type="match status" value="1"/>
</dbReference>
<keyword evidence="3" id="KW-0808">Transferase</keyword>
<evidence type="ECO:0000256" key="2">
    <source>
        <dbReference type="ARBA" id="ARBA00022527"/>
    </source>
</evidence>
<name>A0A5P8WBS9_9NOSO</name>
<evidence type="ECO:0000256" key="6">
    <source>
        <dbReference type="ARBA" id="ARBA00022840"/>
    </source>
</evidence>
<organism evidence="13 14">
    <name type="scientific">Nostoc sphaeroides CCNUC1</name>
    <dbReference type="NCBI Taxonomy" id="2653204"/>
    <lineage>
        <taxon>Bacteria</taxon>
        <taxon>Bacillati</taxon>
        <taxon>Cyanobacteriota</taxon>
        <taxon>Cyanophyceae</taxon>
        <taxon>Nostocales</taxon>
        <taxon>Nostocaceae</taxon>
        <taxon>Nostoc</taxon>
    </lineage>
</organism>
<evidence type="ECO:0000256" key="11">
    <source>
        <dbReference type="SAM" id="Phobius"/>
    </source>
</evidence>
<reference evidence="13 14" key="1">
    <citation type="submission" date="2019-10" db="EMBL/GenBank/DDBJ databases">
        <title>Genomic and transcriptomic insights into the perfect genentic adaptation of a filamentous nitrogen-fixing cyanobacterium to rice fields.</title>
        <authorList>
            <person name="Chen Z."/>
        </authorList>
    </citation>
    <scope>NUCLEOTIDE SEQUENCE [LARGE SCALE GENOMIC DNA]</scope>
    <source>
        <strain evidence="13">CCNUC1</strain>
    </source>
</reference>
<dbReference type="InterPro" id="IPR017441">
    <property type="entry name" value="Protein_kinase_ATP_BS"/>
</dbReference>
<protein>
    <recommendedName>
        <fullName evidence="1">non-specific serine/threonine protein kinase</fullName>
        <ecNumber evidence="1">2.7.11.1</ecNumber>
    </recommendedName>
</protein>
<feature type="transmembrane region" description="Helical" evidence="11">
    <location>
        <begin position="371"/>
        <end position="394"/>
    </location>
</feature>
<comment type="catalytic activity">
    <reaction evidence="8">
        <text>L-seryl-[protein] + ATP = O-phospho-L-seryl-[protein] + ADP + H(+)</text>
        <dbReference type="Rhea" id="RHEA:17989"/>
        <dbReference type="Rhea" id="RHEA-COMP:9863"/>
        <dbReference type="Rhea" id="RHEA-COMP:11604"/>
        <dbReference type="ChEBI" id="CHEBI:15378"/>
        <dbReference type="ChEBI" id="CHEBI:29999"/>
        <dbReference type="ChEBI" id="CHEBI:30616"/>
        <dbReference type="ChEBI" id="CHEBI:83421"/>
        <dbReference type="ChEBI" id="CHEBI:456216"/>
        <dbReference type="EC" id="2.7.11.1"/>
    </reaction>
</comment>
<evidence type="ECO:0000256" key="4">
    <source>
        <dbReference type="ARBA" id="ARBA00022741"/>
    </source>
</evidence>
<dbReference type="PANTHER" id="PTHR24363">
    <property type="entry name" value="SERINE/THREONINE PROTEIN KINASE"/>
    <property type="match status" value="1"/>
</dbReference>
<dbReference type="PROSITE" id="PS00107">
    <property type="entry name" value="PROTEIN_KINASE_ATP"/>
    <property type="match status" value="1"/>
</dbReference>
<dbReference type="SMART" id="SM00220">
    <property type="entry name" value="S_TKc"/>
    <property type="match status" value="1"/>
</dbReference>
<keyword evidence="2" id="KW-0723">Serine/threonine-protein kinase</keyword>
<keyword evidence="5" id="KW-0418">Kinase</keyword>
<keyword evidence="4 9" id="KW-0547">Nucleotide-binding</keyword>
<keyword evidence="11" id="KW-0472">Membrane</keyword>
<evidence type="ECO:0000256" key="9">
    <source>
        <dbReference type="PROSITE-ProRule" id="PRU10141"/>
    </source>
</evidence>
<evidence type="ECO:0000256" key="3">
    <source>
        <dbReference type="ARBA" id="ARBA00022679"/>
    </source>
</evidence>
<dbReference type="KEGG" id="nsh:GXM_07759"/>
<dbReference type="Proteomes" id="UP000326678">
    <property type="component" value="Chromosome Gxm2"/>
</dbReference>
<proteinExistence type="predicted"/>
<keyword evidence="6 9" id="KW-0067">ATP-binding</keyword>
<dbReference type="InterPro" id="IPR000719">
    <property type="entry name" value="Prot_kinase_dom"/>
</dbReference>
<feature type="transmembrane region" description="Helical" evidence="11">
    <location>
        <begin position="314"/>
        <end position="338"/>
    </location>
</feature>